<organism evidence="1 2">
    <name type="scientific">Piscirickettsia litoralis</name>
    <dbReference type="NCBI Taxonomy" id="1891921"/>
    <lineage>
        <taxon>Bacteria</taxon>
        <taxon>Pseudomonadati</taxon>
        <taxon>Pseudomonadota</taxon>
        <taxon>Gammaproteobacteria</taxon>
        <taxon>Thiotrichales</taxon>
        <taxon>Piscirickettsiaceae</taxon>
        <taxon>Piscirickettsia</taxon>
    </lineage>
</organism>
<name>A0ABX3A1E8_9GAMM</name>
<sequence>MKHEIFQPKASNSYRDRVDFIYKTSKKFFESTIHIRQLLNSMQCKGFKYTKSFHQSDKIELIACPYSDTIDTISSGMQLGLWRENPFFLAHRIGVDVYTQDIGKHYSDSSLVDSHISKCFTTREMLISEHRSYAYTGRCFFDIRKKVYRK</sequence>
<evidence type="ECO:0000313" key="2">
    <source>
        <dbReference type="Proteomes" id="UP000094329"/>
    </source>
</evidence>
<evidence type="ECO:0000313" key="1">
    <source>
        <dbReference type="EMBL" id="ODN41453.1"/>
    </source>
</evidence>
<keyword evidence="2" id="KW-1185">Reference proteome</keyword>
<reference evidence="1 2" key="1">
    <citation type="submission" date="2016-08" db="EMBL/GenBank/DDBJ databases">
        <title>Draft genome sequence of Candidatus Piscirickettsia litoralis, from seawater.</title>
        <authorList>
            <person name="Wan X."/>
            <person name="Lee A.J."/>
            <person name="Hou S."/>
            <person name="Donachie S.P."/>
        </authorList>
    </citation>
    <scope>NUCLEOTIDE SEQUENCE [LARGE SCALE GENOMIC DNA]</scope>
    <source>
        <strain evidence="1 2">Y2</strain>
    </source>
</reference>
<dbReference type="Proteomes" id="UP000094329">
    <property type="component" value="Unassembled WGS sequence"/>
</dbReference>
<proteinExistence type="predicted"/>
<protein>
    <submittedName>
        <fullName evidence="1">Uncharacterized protein</fullName>
    </submittedName>
</protein>
<gene>
    <name evidence="1" type="ORF">BGC07_15130</name>
</gene>
<dbReference type="EMBL" id="MDTU01000002">
    <property type="protein sequence ID" value="ODN41453.1"/>
    <property type="molecule type" value="Genomic_DNA"/>
</dbReference>
<accession>A0ABX3A1E8</accession>
<comment type="caution">
    <text evidence="1">The sequence shown here is derived from an EMBL/GenBank/DDBJ whole genome shotgun (WGS) entry which is preliminary data.</text>
</comment>